<feature type="transmembrane region" description="Helical" evidence="5">
    <location>
        <begin position="32"/>
        <end position="51"/>
    </location>
</feature>
<gene>
    <name evidence="7" type="ORF">ACFPWU_12170</name>
</gene>
<feature type="transmembrane region" description="Helical" evidence="5">
    <location>
        <begin position="134"/>
        <end position="151"/>
    </location>
</feature>
<dbReference type="EMBL" id="JBHSQI010000006">
    <property type="protein sequence ID" value="MFC6154415.1"/>
    <property type="molecule type" value="Genomic_DNA"/>
</dbReference>
<evidence type="ECO:0000313" key="7">
    <source>
        <dbReference type="EMBL" id="MFC6154415.1"/>
    </source>
</evidence>
<feature type="transmembrane region" description="Helical" evidence="5">
    <location>
        <begin position="57"/>
        <end position="74"/>
    </location>
</feature>
<feature type="domain" description="Integral membrane bound transporter" evidence="6">
    <location>
        <begin position="44"/>
        <end position="166"/>
    </location>
</feature>
<reference evidence="8" key="1">
    <citation type="journal article" date="2019" name="Int. J. Syst. Evol. Microbiol.">
        <title>The Global Catalogue of Microorganisms (GCM) 10K type strain sequencing project: providing services to taxonomists for standard genome sequencing and annotation.</title>
        <authorList>
            <consortium name="The Broad Institute Genomics Platform"/>
            <consortium name="The Broad Institute Genome Sequencing Center for Infectious Disease"/>
            <person name="Wu L."/>
            <person name="Ma J."/>
        </authorList>
    </citation>
    <scope>NUCLEOTIDE SEQUENCE [LARGE SCALE GENOMIC DNA]</scope>
    <source>
        <strain evidence="8">DFY28</strain>
    </source>
</reference>
<feature type="transmembrane region" description="Helical" evidence="5">
    <location>
        <begin position="105"/>
        <end position="122"/>
    </location>
</feature>
<proteinExistence type="predicted"/>
<accession>A0ABW1R2V1</accession>
<evidence type="ECO:0000259" key="6">
    <source>
        <dbReference type="Pfam" id="PF13515"/>
    </source>
</evidence>
<organism evidence="7 8">
    <name type="scientific">Nocardioides yefusunii</name>
    <dbReference type="NCBI Taxonomy" id="2500546"/>
    <lineage>
        <taxon>Bacteria</taxon>
        <taxon>Bacillati</taxon>
        <taxon>Actinomycetota</taxon>
        <taxon>Actinomycetes</taxon>
        <taxon>Propionibacteriales</taxon>
        <taxon>Nocardioidaceae</taxon>
        <taxon>Nocardioides</taxon>
    </lineage>
</organism>
<evidence type="ECO:0000256" key="4">
    <source>
        <dbReference type="ARBA" id="ARBA00023136"/>
    </source>
</evidence>
<protein>
    <submittedName>
        <fullName evidence="7">FUSC family protein</fullName>
    </submittedName>
</protein>
<comment type="caution">
    <text evidence="7">The sequence shown here is derived from an EMBL/GenBank/DDBJ whole genome shotgun (WGS) entry which is preliminary data.</text>
</comment>
<dbReference type="Proteomes" id="UP001596098">
    <property type="component" value="Unassembled WGS sequence"/>
</dbReference>
<keyword evidence="3 5" id="KW-1133">Transmembrane helix</keyword>
<evidence type="ECO:0000256" key="5">
    <source>
        <dbReference type="SAM" id="Phobius"/>
    </source>
</evidence>
<dbReference type="RefSeq" id="WP_164878714.1">
    <property type="nucleotide sequence ID" value="NZ_CP034929.1"/>
</dbReference>
<evidence type="ECO:0000256" key="3">
    <source>
        <dbReference type="ARBA" id="ARBA00022989"/>
    </source>
</evidence>
<evidence type="ECO:0000256" key="2">
    <source>
        <dbReference type="ARBA" id="ARBA00022692"/>
    </source>
</evidence>
<dbReference type="Pfam" id="PF13515">
    <property type="entry name" value="FUSC_2"/>
    <property type="match status" value="1"/>
</dbReference>
<comment type="subcellular location">
    <subcellularLocation>
        <location evidence="1">Membrane</location>
        <topology evidence="1">Multi-pass membrane protein</topology>
    </subcellularLocation>
</comment>
<name>A0ABW1R2V1_9ACTN</name>
<keyword evidence="8" id="KW-1185">Reference proteome</keyword>
<evidence type="ECO:0000256" key="1">
    <source>
        <dbReference type="ARBA" id="ARBA00004141"/>
    </source>
</evidence>
<keyword evidence="4 5" id="KW-0472">Membrane</keyword>
<feature type="transmembrane region" description="Helical" evidence="5">
    <location>
        <begin position="81"/>
        <end position="99"/>
    </location>
</feature>
<evidence type="ECO:0000313" key="8">
    <source>
        <dbReference type="Proteomes" id="UP001596098"/>
    </source>
</evidence>
<sequence>MAADRPFPHLPAVLPKLTLAERLRLVRGRWRLLVRLAGATALAYAFSTHVLGHEQAFFAPVAAVVVLLGGVGLRHRMLVDLILGVAIGVLVTEGLIHVIGRGTWQLALVVVLVTASAVFSGLKGVALTQAANSGVLLTAIVPVVGAANPAVTRFADSLVGGLAALVLLVLFPRNARRDLDLEVRPLLASLQGVLTTLAESMRNADPAAAQAALTRARGLQGKINSAITTAANAREAANLSPTRWRQREDIERYTVVLGDIDNAIRDARVLARRVGTMMRLGENPGAHLAAAVDGLAEGVGVFQDVLADPGERARAEKALINSVKIAMDALTDEMTLNRAAVAAQVRSLAADVLFAGGMTRDELDVRLRF</sequence>
<keyword evidence="2 5" id="KW-0812">Transmembrane</keyword>
<dbReference type="InterPro" id="IPR049453">
    <property type="entry name" value="Memb_transporter_dom"/>
</dbReference>